<dbReference type="Proteomes" id="UP000077051">
    <property type="component" value="Unassembled WGS sequence"/>
</dbReference>
<evidence type="ECO:0000313" key="2">
    <source>
        <dbReference type="EMBL" id="OAC97756.1"/>
    </source>
</evidence>
<reference evidence="2 3" key="1">
    <citation type="submission" date="2015-06" db="EMBL/GenBank/DDBJ databases">
        <title>Expansion of signal transduction pathways in fungi by whole-genome duplication.</title>
        <authorList>
            <consortium name="DOE Joint Genome Institute"/>
            <person name="Corrochano L.M."/>
            <person name="Kuo A."/>
            <person name="Marcet-Houben M."/>
            <person name="Polaino S."/>
            <person name="Salamov A."/>
            <person name="Villalobos J.M."/>
            <person name="Alvarez M.I."/>
            <person name="Avalos J."/>
            <person name="Benito E.P."/>
            <person name="Benoit I."/>
            <person name="Burger G."/>
            <person name="Camino L.P."/>
            <person name="Canovas D."/>
            <person name="Cerda-Olmedo E."/>
            <person name="Cheng J.-F."/>
            <person name="Dominguez A."/>
            <person name="Elias M."/>
            <person name="Eslava A.P."/>
            <person name="Glaser F."/>
            <person name="Grimwood J."/>
            <person name="Gutierrez G."/>
            <person name="Heitman J."/>
            <person name="Henrissat B."/>
            <person name="Iturriaga E.A."/>
            <person name="Lang B.F."/>
            <person name="Lavin J.L."/>
            <person name="Lee S."/>
            <person name="Li W."/>
            <person name="Lindquist E."/>
            <person name="Lopez-Garcia S."/>
            <person name="Luque E.M."/>
            <person name="Marcos A.T."/>
            <person name="Martin J."/>
            <person name="Mccluskey K."/>
            <person name="Medina H.R."/>
            <person name="Miralles-Duran A."/>
            <person name="Miyazaki A."/>
            <person name="Munoz-Torres E."/>
            <person name="Oguiza J.A."/>
            <person name="Ohm R."/>
            <person name="Olmedo M."/>
            <person name="Orejas M."/>
            <person name="Ortiz-Castellanos L."/>
            <person name="Pisabarro A.G."/>
            <person name="Rodriguez-Romero J."/>
            <person name="Ruiz-Herrera J."/>
            <person name="Ruiz-Vazquez R."/>
            <person name="Sanz C."/>
            <person name="Schackwitz W."/>
            <person name="Schmutz J."/>
            <person name="Shahriari M."/>
            <person name="Shelest E."/>
            <person name="Silva-Franco F."/>
            <person name="Soanes D."/>
            <person name="Syed K."/>
            <person name="Tagua V.G."/>
            <person name="Talbot N.J."/>
            <person name="Thon M."/>
            <person name="De Vries R.P."/>
            <person name="Wiebenga A."/>
            <person name="Yadav J.S."/>
            <person name="Braun E.L."/>
            <person name="Baker S."/>
            <person name="Garre V."/>
            <person name="Horwitz B."/>
            <person name="Torres-Martinez S."/>
            <person name="Idnurm A."/>
            <person name="Herrera-Estrella A."/>
            <person name="Gabaldon T."/>
            <person name="Grigoriev I.V."/>
        </authorList>
    </citation>
    <scope>NUCLEOTIDE SEQUENCE [LARGE SCALE GENOMIC DNA]</scope>
    <source>
        <strain evidence="2 3">CBS 277.49</strain>
    </source>
</reference>
<dbReference type="AlphaFoldDB" id="A0A162Y7C7"/>
<dbReference type="VEuPathDB" id="FungiDB:MUCCIDRAFT_116240"/>
<sequence length="95" mass="10480">MHGSLAGKTADGILEAAGASGYKKNDANDSDDSCTSQKYHPKRSRKYSVSVPKDDYEGLPASESTEMMDELKEFRHRSKELAKTNANQVSDLRLL</sequence>
<evidence type="ECO:0000256" key="1">
    <source>
        <dbReference type="SAM" id="MobiDB-lite"/>
    </source>
</evidence>
<dbReference type="OrthoDB" id="2287442at2759"/>
<dbReference type="EMBL" id="AMYB01000013">
    <property type="protein sequence ID" value="OAC97756.1"/>
    <property type="molecule type" value="Genomic_DNA"/>
</dbReference>
<proteinExistence type="predicted"/>
<accession>A0A162Y7C7</accession>
<name>A0A162Y7C7_MUCCL</name>
<comment type="caution">
    <text evidence="2">The sequence shown here is derived from an EMBL/GenBank/DDBJ whole genome shotgun (WGS) entry which is preliminary data.</text>
</comment>
<keyword evidence="3" id="KW-1185">Reference proteome</keyword>
<evidence type="ECO:0000313" key="3">
    <source>
        <dbReference type="Proteomes" id="UP000077051"/>
    </source>
</evidence>
<gene>
    <name evidence="2" type="ORF">MUCCIDRAFT_116240</name>
</gene>
<organism evidence="2 3">
    <name type="scientific">Mucor lusitanicus CBS 277.49</name>
    <dbReference type="NCBI Taxonomy" id="747725"/>
    <lineage>
        <taxon>Eukaryota</taxon>
        <taxon>Fungi</taxon>
        <taxon>Fungi incertae sedis</taxon>
        <taxon>Mucoromycota</taxon>
        <taxon>Mucoromycotina</taxon>
        <taxon>Mucoromycetes</taxon>
        <taxon>Mucorales</taxon>
        <taxon>Mucorineae</taxon>
        <taxon>Mucoraceae</taxon>
        <taxon>Mucor</taxon>
    </lineage>
</organism>
<feature type="region of interest" description="Disordered" evidence="1">
    <location>
        <begin position="21"/>
        <end position="64"/>
    </location>
</feature>
<protein>
    <submittedName>
        <fullName evidence="2">Uncharacterized protein</fullName>
    </submittedName>
</protein>